<dbReference type="Proteomes" id="UP000474802">
    <property type="component" value="Unassembled WGS sequence"/>
</dbReference>
<keyword evidence="2" id="KW-1185">Reference proteome</keyword>
<evidence type="ECO:0000313" key="2">
    <source>
        <dbReference type="Proteomes" id="UP000474802"/>
    </source>
</evidence>
<organism evidence="1 2">
    <name type="scientific">Devosia aurantiaca</name>
    <dbReference type="NCBI Taxonomy" id="2714858"/>
    <lineage>
        <taxon>Bacteria</taxon>
        <taxon>Pseudomonadati</taxon>
        <taxon>Pseudomonadota</taxon>
        <taxon>Alphaproteobacteria</taxon>
        <taxon>Hyphomicrobiales</taxon>
        <taxon>Devosiaceae</taxon>
        <taxon>Devosia</taxon>
    </lineage>
</organism>
<comment type="caution">
    <text evidence="1">The sequence shown here is derived from an EMBL/GenBank/DDBJ whole genome shotgun (WGS) entry which is preliminary data.</text>
</comment>
<accession>A0A6M1S9E8</accession>
<dbReference type="RefSeq" id="WP_164532876.1">
    <property type="nucleotide sequence ID" value="NZ_JAALFG010000001.1"/>
</dbReference>
<gene>
    <name evidence="1" type="ORF">G5575_02045</name>
</gene>
<proteinExistence type="predicted"/>
<evidence type="ECO:0000313" key="1">
    <source>
        <dbReference type="EMBL" id="NGP16629.1"/>
    </source>
</evidence>
<dbReference type="EMBL" id="JAALFG010000001">
    <property type="protein sequence ID" value="NGP16629.1"/>
    <property type="molecule type" value="Genomic_DNA"/>
</dbReference>
<sequence>MKHSGEFPFFAGLPDAPLDMPKQQLETRRSLMQTLRATLWPFAGR</sequence>
<dbReference type="AlphaFoldDB" id="A0A6M1S9E8"/>
<name>A0A6M1S9E8_9HYPH</name>
<reference evidence="1 2" key="2">
    <citation type="submission" date="2020-03" db="EMBL/GenBank/DDBJ databases">
        <title>Devosia chinhatensis sp. nov., isolated from a hexachlorocyclohexane (HCH) dump site in India.</title>
        <authorList>
            <person name="Kumar M."/>
            <person name="Lal R."/>
        </authorList>
    </citation>
    <scope>NUCLEOTIDE SEQUENCE [LARGE SCALE GENOMIC DNA]</scope>
    <source>
        <strain evidence="1 2">H239</strain>
    </source>
</reference>
<protein>
    <submittedName>
        <fullName evidence="1">Uncharacterized protein</fullName>
    </submittedName>
</protein>
<reference evidence="1 2" key="1">
    <citation type="submission" date="2020-02" db="EMBL/GenBank/DDBJ databases">
        <authorList>
            <person name="Khan S.A."/>
            <person name="Jeon C.O."/>
            <person name="Chun B.H."/>
        </authorList>
    </citation>
    <scope>NUCLEOTIDE SEQUENCE [LARGE SCALE GENOMIC DNA]</scope>
    <source>
        <strain evidence="1 2">H239</strain>
    </source>
</reference>